<dbReference type="EMBL" id="QJJU01000001">
    <property type="protein sequence ID" value="PXX12857.1"/>
    <property type="molecule type" value="Genomic_DNA"/>
</dbReference>
<dbReference type="AlphaFoldDB" id="A0A318HVL7"/>
<evidence type="ECO:0000256" key="1">
    <source>
        <dbReference type="SAM" id="MobiDB-lite"/>
    </source>
</evidence>
<gene>
    <name evidence="2" type="ORF">C8E89_1012</name>
</gene>
<sequence>MPFDGNLRPGGVIDHTNQMSPPARRRFVEIAAALAKHFPSRDDRSRERY</sequence>
<name>A0A318HVL7_9MYCO</name>
<proteinExistence type="predicted"/>
<protein>
    <submittedName>
        <fullName evidence="2">Uncharacterized protein</fullName>
    </submittedName>
</protein>
<reference evidence="3" key="1">
    <citation type="submission" date="2018-05" db="EMBL/GenBank/DDBJ databases">
        <authorList>
            <person name="Deangelis K."/>
            <person name="Huntemann M."/>
            <person name="Clum A."/>
            <person name="Pillay M."/>
            <person name="Palaniappan K."/>
            <person name="Varghese N."/>
            <person name="Mikhailova N."/>
            <person name="Stamatis D."/>
            <person name="Reddy T."/>
            <person name="Daum C."/>
            <person name="Shapiro N."/>
            <person name="Ivanova N."/>
            <person name="Kyrpides N."/>
            <person name="Woyke T."/>
        </authorList>
    </citation>
    <scope>NUCLEOTIDE SEQUENCE [LARGE SCALE GENOMIC DNA]</scope>
    <source>
        <strain evidence="3">GAS496</strain>
    </source>
</reference>
<reference evidence="2 3" key="2">
    <citation type="submission" date="2018-06" db="EMBL/GenBank/DDBJ databases">
        <title>Sequencing of bacterial isolates from soil warming experiment in Harvard Forest, Massachusetts, USA.</title>
        <authorList>
            <person name="Deangelis K.PhD."/>
        </authorList>
    </citation>
    <scope>NUCLEOTIDE SEQUENCE [LARGE SCALE GENOMIC DNA]</scope>
    <source>
        <strain evidence="2 3">GAS496</strain>
    </source>
</reference>
<evidence type="ECO:0000313" key="2">
    <source>
        <dbReference type="EMBL" id="PXX12857.1"/>
    </source>
</evidence>
<dbReference type="Proteomes" id="UP000247781">
    <property type="component" value="Unassembled WGS sequence"/>
</dbReference>
<evidence type="ECO:0000313" key="3">
    <source>
        <dbReference type="Proteomes" id="UP000247781"/>
    </source>
</evidence>
<comment type="caution">
    <text evidence="2">The sequence shown here is derived from an EMBL/GenBank/DDBJ whole genome shotgun (WGS) entry which is preliminary data.</text>
</comment>
<feature type="region of interest" description="Disordered" evidence="1">
    <location>
        <begin position="1"/>
        <end position="21"/>
    </location>
</feature>
<accession>A0A318HVL7</accession>
<keyword evidence="3" id="KW-1185">Reference proteome</keyword>
<organism evidence="2 3">
    <name type="scientific">Mycolicibacterium moriokaense</name>
    <dbReference type="NCBI Taxonomy" id="39691"/>
    <lineage>
        <taxon>Bacteria</taxon>
        <taxon>Bacillati</taxon>
        <taxon>Actinomycetota</taxon>
        <taxon>Actinomycetes</taxon>
        <taxon>Mycobacteriales</taxon>
        <taxon>Mycobacteriaceae</taxon>
        <taxon>Mycolicibacterium</taxon>
    </lineage>
</organism>